<keyword evidence="2" id="KW-1185">Reference proteome</keyword>
<dbReference type="SUPFAM" id="SSF49482">
    <property type="entry name" value="Aromatic compound dioxygenase"/>
    <property type="match status" value="1"/>
</dbReference>
<dbReference type="Proteomes" id="UP000431264">
    <property type="component" value="Unassembled WGS sequence"/>
</dbReference>
<reference evidence="2" key="1">
    <citation type="submission" date="2019-05" db="EMBL/GenBank/DDBJ databases">
        <title>Flavobacterium profundi sp. nov., isolated from a deep-sea seamount.</title>
        <authorList>
            <person name="Zhang D.-C."/>
        </authorList>
    </citation>
    <scope>NUCLEOTIDE SEQUENCE [LARGE SCALE GENOMIC DNA]</scope>
    <source>
        <strain evidence="2">TP390</strain>
    </source>
</reference>
<dbReference type="GO" id="GO:0016702">
    <property type="term" value="F:oxidoreductase activity, acting on single donors with incorporation of molecular oxygen, incorporation of two atoms of oxygen"/>
    <property type="evidence" value="ECO:0007669"/>
    <property type="project" value="InterPro"/>
</dbReference>
<gene>
    <name evidence="1" type="ORF">GOQ30_18055</name>
</gene>
<dbReference type="EMBL" id="WQLW01000020">
    <property type="protein sequence ID" value="MVO11078.1"/>
    <property type="molecule type" value="Genomic_DNA"/>
</dbReference>
<accession>A0A6I4IXH1</accession>
<sequence>MERRKFVKKMSAFTTGSLLLSGSNLYSFENENEVKSNSIDLSPLAFNDSEIILKGNFIDAETLETIQRVSMKANVSKNRLFTFKESIESKNGSYEIKTGFSAADKKVIEKVTIEITAEGYQTLSTQLYLSRLGCNVHCSIWDYNPNLKIEDTPKNSLYDNYTVSNFNFQLKRN</sequence>
<name>A0A6I4IXH1_9FLAO</name>
<organism evidence="1 2">
    <name type="scientific">Flavobacterium profundi</name>
    <dbReference type="NCBI Taxonomy" id="1774945"/>
    <lineage>
        <taxon>Bacteria</taxon>
        <taxon>Pseudomonadati</taxon>
        <taxon>Bacteroidota</taxon>
        <taxon>Flavobacteriia</taxon>
        <taxon>Flavobacteriales</taxon>
        <taxon>Flavobacteriaceae</taxon>
        <taxon>Flavobacterium</taxon>
    </lineage>
</organism>
<dbReference type="InterPro" id="IPR015889">
    <property type="entry name" value="Intradiol_dOase_core"/>
</dbReference>
<protein>
    <submittedName>
        <fullName evidence="1">Uncharacterized protein</fullName>
    </submittedName>
</protein>
<dbReference type="OrthoDB" id="1363051at2"/>
<comment type="caution">
    <text evidence="1">The sequence shown here is derived from an EMBL/GenBank/DDBJ whole genome shotgun (WGS) entry which is preliminary data.</text>
</comment>
<dbReference type="AlphaFoldDB" id="A0A6I4IXH1"/>
<proteinExistence type="predicted"/>
<dbReference type="GO" id="GO:0005506">
    <property type="term" value="F:iron ion binding"/>
    <property type="evidence" value="ECO:0007669"/>
    <property type="project" value="InterPro"/>
</dbReference>
<evidence type="ECO:0000313" key="2">
    <source>
        <dbReference type="Proteomes" id="UP000431264"/>
    </source>
</evidence>
<evidence type="ECO:0000313" key="1">
    <source>
        <dbReference type="EMBL" id="MVO11078.1"/>
    </source>
</evidence>
<dbReference type="RefSeq" id="WP_140999506.1">
    <property type="nucleotide sequence ID" value="NZ_VDCZ01000020.1"/>
</dbReference>